<name>A0AAN9U8B2_9PEZI</name>
<accession>A0AAN9U8B2</accession>
<reference evidence="2 3" key="1">
    <citation type="journal article" date="2023" name="PLoS ONE">
        <title>Cytospora paraplurivora sp. nov. isolated from orchards with fruit tree decline syndrome in Ontario, Canada.</title>
        <authorList>
            <person name="Ilyukhin E."/>
            <person name="Nguyen H.D.T."/>
            <person name="Castle A.J."/>
            <person name="Ellouze W."/>
        </authorList>
    </citation>
    <scope>NUCLEOTIDE SEQUENCE [LARGE SCALE GENOMIC DNA]</scope>
    <source>
        <strain evidence="2 3">FDS-564</strain>
    </source>
</reference>
<dbReference type="EMBL" id="JAJSPL020000014">
    <property type="protein sequence ID" value="KAK7743096.1"/>
    <property type="molecule type" value="Genomic_DNA"/>
</dbReference>
<evidence type="ECO:0000313" key="3">
    <source>
        <dbReference type="Proteomes" id="UP001320245"/>
    </source>
</evidence>
<comment type="caution">
    <text evidence="2">The sequence shown here is derived from an EMBL/GenBank/DDBJ whole genome shotgun (WGS) entry which is preliminary data.</text>
</comment>
<evidence type="ECO:0000313" key="2">
    <source>
        <dbReference type="EMBL" id="KAK7743096.1"/>
    </source>
</evidence>
<evidence type="ECO:0000256" key="1">
    <source>
        <dbReference type="SAM" id="MobiDB-lite"/>
    </source>
</evidence>
<keyword evidence="3" id="KW-1185">Reference proteome</keyword>
<organism evidence="2 3">
    <name type="scientific">Cytospora paraplurivora</name>
    <dbReference type="NCBI Taxonomy" id="2898453"/>
    <lineage>
        <taxon>Eukaryota</taxon>
        <taxon>Fungi</taxon>
        <taxon>Dikarya</taxon>
        <taxon>Ascomycota</taxon>
        <taxon>Pezizomycotina</taxon>
        <taxon>Sordariomycetes</taxon>
        <taxon>Sordariomycetidae</taxon>
        <taxon>Diaporthales</taxon>
        <taxon>Cytosporaceae</taxon>
        <taxon>Cytospora</taxon>
    </lineage>
</organism>
<protein>
    <submittedName>
        <fullName evidence="2">Uncharacterized protein</fullName>
    </submittedName>
</protein>
<proteinExistence type="predicted"/>
<sequence length="668" mass="75145">MATLGKQKGIARQAHHADLWKTQQQHQGLDQGDIVVLISFPSCDENRSCQNTEFITAYVRLTRDQILETGSSQLMESLEEAEQFRARKHPEPLPKGTKYVLDMRPPSEADEHTIALQRLSITKGIKLWHRSMALGVSVAAAAGHDDYCRCNEQWDDPYTMVRPPEPIQRANVINNLNFAVYLFDTESWGIDQHRDINDFCLIRQTANLVRLFRSIAKDDLHIDSAPRMWTLVGLFKMLGMKNHDLLRDRVTAWFNDSNNLTFVEFLPEETIRVATILKAPNLAEPAFRILVNERALAVAGGNTQSKNVTIFRRRVSDCLTGTDDMEEIAQKIEHAGVAMADRYKKALDDLCCNDTLAILNVREFEELIAVRDVLPDDHDVQVSYFMLLHLVRAKFREAIDKVIEKAATDLPTDVVVPGTDVDIDAALSYLVPKSELEGGHSFAEVYGTLNKDQRALCPLLWLGLQKLTMSDFNGLAFTRVLALSFGMDFKDAKKQRKLLSGQYPAEFDTLERSFIDRLFENSITKLKLYVEPFVSRSGIDFKYKLHPHMVLCLNEEEMNYVSFENQTSYEMDIPEAELGPSGPGPSFHTGITLPSVSESLAEEFEKLDIDAGEGSSSTISRSVVVQDGISTVYNRRQVLTPSASTDSEGFTDDAMSTDFAEAKAEPAM</sequence>
<dbReference type="Proteomes" id="UP001320245">
    <property type="component" value="Unassembled WGS sequence"/>
</dbReference>
<feature type="region of interest" description="Disordered" evidence="1">
    <location>
        <begin position="640"/>
        <end position="668"/>
    </location>
</feature>
<dbReference type="AlphaFoldDB" id="A0AAN9U8B2"/>
<gene>
    <name evidence="2" type="ORF">SLS53_004181</name>
</gene>